<feature type="compositionally biased region" description="Polar residues" evidence="2">
    <location>
        <begin position="461"/>
        <end position="470"/>
    </location>
</feature>
<dbReference type="Proteomes" id="UP000714275">
    <property type="component" value="Unassembled WGS sequence"/>
</dbReference>
<dbReference type="PROSITE" id="PS50082">
    <property type="entry name" value="WD_REPEATS_2"/>
    <property type="match status" value="1"/>
</dbReference>
<evidence type="ECO:0000256" key="2">
    <source>
        <dbReference type="SAM" id="MobiDB-lite"/>
    </source>
</evidence>
<evidence type="ECO:0000313" key="4">
    <source>
        <dbReference type="EMBL" id="KAG1775945.1"/>
    </source>
</evidence>
<dbReference type="InterPro" id="IPR011993">
    <property type="entry name" value="PH-like_dom_sf"/>
</dbReference>
<evidence type="ECO:0000259" key="3">
    <source>
        <dbReference type="SMART" id="SM00233"/>
    </source>
</evidence>
<dbReference type="SUPFAM" id="SSF50729">
    <property type="entry name" value="PH domain-like"/>
    <property type="match status" value="1"/>
</dbReference>
<name>A0A9P6ZSI4_9AGAM</name>
<dbReference type="Pfam" id="PF00169">
    <property type="entry name" value="PH"/>
    <property type="match status" value="1"/>
</dbReference>
<feature type="region of interest" description="Disordered" evidence="2">
    <location>
        <begin position="424"/>
        <end position="470"/>
    </location>
</feature>
<feature type="region of interest" description="Disordered" evidence="2">
    <location>
        <begin position="1"/>
        <end position="23"/>
    </location>
</feature>
<dbReference type="Gene3D" id="2.30.29.30">
    <property type="entry name" value="Pleckstrin-homology domain (PH domain)/Phosphotyrosine-binding domain (PTB)"/>
    <property type="match status" value="1"/>
</dbReference>
<feature type="compositionally biased region" description="Low complexity" evidence="2">
    <location>
        <begin position="444"/>
        <end position="460"/>
    </location>
</feature>
<feature type="non-terminal residue" evidence="4">
    <location>
        <position position="638"/>
    </location>
</feature>
<evidence type="ECO:0000313" key="5">
    <source>
        <dbReference type="Proteomes" id="UP000714275"/>
    </source>
</evidence>
<feature type="compositionally biased region" description="Low complexity" evidence="2">
    <location>
        <begin position="523"/>
        <end position="532"/>
    </location>
</feature>
<feature type="domain" description="PH" evidence="3">
    <location>
        <begin position="47"/>
        <end position="171"/>
    </location>
</feature>
<sequence>MRSSPEKQDDQESDMALVARRDSTSVPPLHAEIRSIVQLTVAHARKVYFSGPLVKRVQRQSDGQRPKDDGWVDVWAQLSGTTLSIWDMKEIEEASKKGLEVPPTYVNITDAFVHVLGSVTGPAESPNQPRKTYMNVLTLNTAGSNSLLFNCPSTPALVSWATALRLSAWEKSRLEEMYTAHLIRITLLEGKDTRTTLVRGRMEGWVLICVAGQTDWKRMWMVISGSQTSSTDAGAPSATTGTAPTPKKRMPNLFSRDHSPEPLPMKPLLALYASSRPKDKKHPLLTLREVSQAFAVYPERPELISRSTLMKLEGLIGDEEMAGTMKRREGWLFIMPELEAGNTQASEMLKWLVALHDAFELYGRPKVYTWDPRDPVSLMFAYPISPRRDLLFLDREVAESMDPRDDRTSAIRNHLLNILHSRMSELRAKSPPPPLPPMSLGTDPNRPQQQQPSQNIAQPRSQTQNGQHVNVPQLPTINFDLRLPPDLTVGHALSPITERSATLPDFPHTQSLSMSNERPGPESMMISSSVSSEKPDSVGQSMSSGHQDSMSRSMSEHSQSQILSPLTSLNPVRKPSGARVQPTSSRGPNVEATAVSPSGELLASGDFDGNFQLWSIENTLSAAFGVDSFVHRSKVKLD</sequence>
<dbReference type="AlphaFoldDB" id="A0A9P6ZSI4"/>
<organism evidence="4 5">
    <name type="scientific">Suillus placidus</name>
    <dbReference type="NCBI Taxonomy" id="48579"/>
    <lineage>
        <taxon>Eukaryota</taxon>
        <taxon>Fungi</taxon>
        <taxon>Dikarya</taxon>
        <taxon>Basidiomycota</taxon>
        <taxon>Agaricomycotina</taxon>
        <taxon>Agaricomycetes</taxon>
        <taxon>Agaricomycetidae</taxon>
        <taxon>Boletales</taxon>
        <taxon>Suillineae</taxon>
        <taxon>Suillaceae</taxon>
        <taxon>Suillus</taxon>
    </lineage>
</organism>
<dbReference type="InterPro" id="IPR001680">
    <property type="entry name" value="WD40_rpt"/>
</dbReference>
<proteinExistence type="predicted"/>
<dbReference type="InterPro" id="IPR001849">
    <property type="entry name" value="PH_domain"/>
</dbReference>
<keyword evidence="1" id="KW-0853">WD repeat</keyword>
<dbReference type="Pfam" id="PF25381">
    <property type="entry name" value="PH_26"/>
    <property type="match status" value="1"/>
</dbReference>
<dbReference type="OrthoDB" id="5563754at2759"/>
<keyword evidence="5" id="KW-1185">Reference proteome</keyword>
<dbReference type="EMBL" id="JABBWD010000030">
    <property type="protein sequence ID" value="KAG1775945.1"/>
    <property type="molecule type" value="Genomic_DNA"/>
</dbReference>
<accession>A0A9P6ZSI4</accession>
<feature type="region of interest" description="Disordered" evidence="2">
    <location>
        <begin position="227"/>
        <end position="251"/>
    </location>
</feature>
<comment type="caution">
    <text evidence="4">The sequence shown here is derived from an EMBL/GenBank/DDBJ whole genome shotgun (WGS) entry which is preliminary data.</text>
</comment>
<gene>
    <name evidence="4" type="ORF">EV702DRAFT_1030088</name>
</gene>
<evidence type="ECO:0000256" key="1">
    <source>
        <dbReference type="PROSITE-ProRule" id="PRU00221"/>
    </source>
</evidence>
<feature type="compositionally biased region" description="Low complexity" evidence="2">
    <location>
        <begin position="228"/>
        <end position="245"/>
    </location>
</feature>
<feature type="repeat" description="WD" evidence="1">
    <location>
        <begin position="583"/>
        <end position="618"/>
    </location>
</feature>
<protein>
    <recommendedName>
        <fullName evidence="3">PH domain-containing protein</fullName>
    </recommendedName>
</protein>
<feature type="compositionally biased region" description="Basic and acidic residues" evidence="2">
    <location>
        <begin position="1"/>
        <end position="10"/>
    </location>
</feature>
<reference evidence="4" key="1">
    <citation type="journal article" date="2020" name="New Phytol.">
        <title>Comparative genomics reveals dynamic genome evolution in host specialist ectomycorrhizal fungi.</title>
        <authorList>
            <person name="Lofgren L.A."/>
            <person name="Nguyen N.H."/>
            <person name="Vilgalys R."/>
            <person name="Ruytinx J."/>
            <person name="Liao H.L."/>
            <person name="Branco S."/>
            <person name="Kuo A."/>
            <person name="LaButti K."/>
            <person name="Lipzen A."/>
            <person name="Andreopoulos W."/>
            <person name="Pangilinan J."/>
            <person name="Riley R."/>
            <person name="Hundley H."/>
            <person name="Na H."/>
            <person name="Barry K."/>
            <person name="Grigoriev I.V."/>
            <person name="Stajich J.E."/>
            <person name="Kennedy P.G."/>
        </authorList>
    </citation>
    <scope>NUCLEOTIDE SEQUENCE</scope>
    <source>
        <strain evidence="4">DOB743</strain>
    </source>
</reference>
<dbReference type="InterPro" id="IPR058155">
    <property type="entry name" value="Skg3/CAF120-like_PH"/>
</dbReference>
<feature type="compositionally biased region" description="Polar residues" evidence="2">
    <location>
        <begin position="538"/>
        <end position="548"/>
    </location>
</feature>
<feature type="region of interest" description="Disordered" evidence="2">
    <location>
        <begin position="500"/>
        <end position="596"/>
    </location>
</feature>
<feature type="compositionally biased region" description="Low complexity" evidence="2">
    <location>
        <begin position="550"/>
        <end position="561"/>
    </location>
</feature>
<dbReference type="SMART" id="SM00233">
    <property type="entry name" value="PH"/>
    <property type="match status" value="1"/>
</dbReference>